<keyword evidence="1" id="KW-1133">Transmembrane helix</keyword>
<sequence>MTAVASTRDSQRLSSLTGMRFFAALVVFGFHLSLNRLFTADTDVSSPFAAILRNGGWFGVSFFFVLSGFVLTWSVRPDDSAKDFVARRLVKIFPNHLVTFAIAFALFGLAGATAFEALGNLTLLHAWIPRDTSFFSINHPSWSLSAELFFYAMFPLLWMGVRRIPARLLWPVAVLVMLTILALPTIAALLPAGEVFGANHKNSPLYQHSMTQVWFVYAFPLTRLLDFALGMLMATIVRNGRWPRLHPAYAFALVAVAYAVSLALPLPYQLNAAFIIPIALLIPAIAAHESRGGGRGLLGHPRMIFLGEISFAFYMVHDIFLTGVGTALAGRTLPAGAGIALGIGVLIASCAAAWALYAVVERPLTRWWSRRNRTTAVPTDTTPVKITEPSHV</sequence>
<dbReference type="EMBL" id="BMRE01000004">
    <property type="protein sequence ID" value="GGU25468.1"/>
    <property type="molecule type" value="Genomic_DNA"/>
</dbReference>
<dbReference type="Pfam" id="PF01757">
    <property type="entry name" value="Acyl_transf_3"/>
    <property type="match status" value="1"/>
</dbReference>
<feature type="transmembrane region" description="Helical" evidence="1">
    <location>
        <begin position="168"/>
        <end position="193"/>
    </location>
</feature>
<feature type="transmembrane region" description="Helical" evidence="1">
    <location>
        <begin position="272"/>
        <end position="288"/>
    </location>
</feature>
<keyword evidence="3" id="KW-0012">Acyltransferase</keyword>
<reference evidence="4" key="1">
    <citation type="journal article" date="2019" name="Int. J. Syst. Evol. Microbiol.">
        <title>The Global Catalogue of Microorganisms (GCM) 10K type strain sequencing project: providing services to taxonomists for standard genome sequencing and annotation.</title>
        <authorList>
            <consortium name="The Broad Institute Genomics Platform"/>
            <consortium name="The Broad Institute Genome Sequencing Center for Infectious Disease"/>
            <person name="Wu L."/>
            <person name="Ma J."/>
        </authorList>
    </citation>
    <scope>NUCLEOTIDE SEQUENCE [LARGE SCALE GENOMIC DNA]</scope>
    <source>
        <strain evidence="4">JCM 3296</strain>
    </source>
</reference>
<feature type="transmembrane region" description="Helical" evidence="1">
    <location>
        <begin position="213"/>
        <end position="236"/>
    </location>
</feature>
<proteinExistence type="predicted"/>
<name>A0ABQ2UDS3_9PSEU</name>
<evidence type="ECO:0000313" key="4">
    <source>
        <dbReference type="Proteomes" id="UP000649573"/>
    </source>
</evidence>
<evidence type="ECO:0000259" key="2">
    <source>
        <dbReference type="Pfam" id="PF01757"/>
    </source>
</evidence>
<keyword evidence="3" id="KW-0808">Transferase</keyword>
<comment type="caution">
    <text evidence="3">The sequence shown here is derived from an EMBL/GenBank/DDBJ whole genome shotgun (WGS) entry which is preliminary data.</text>
</comment>
<dbReference type="GO" id="GO:0016746">
    <property type="term" value="F:acyltransferase activity"/>
    <property type="evidence" value="ECO:0007669"/>
    <property type="project" value="UniProtKB-KW"/>
</dbReference>
<feature type="transmembrane region" description="Helical" evidence="1">
    <location>
        <begin position="97"/>
        <end position="121"/>
    </location>
</feature>
<dbReference type="PANTHER" id="PTHR23028:SF131">
    <property type="entry name" value="BLR2367 PROTEIN"/>
    <property type="match status" value="1"/>
</dbReference>
<dbReference type="Proteomes" id="UP000649573">
    <property type="component" value="Unassembled WGS sequence"/>
</dbReference>
<accession>A0ABQ2UDS3</accession>
<feature type="transmembrane region" description="Helical" evidence="1">
    <location>
        <begin position="21"/>
        <end position="38"/>
    </location>
</feature>
<keyword evidence="1" id="KW-0812">Transmembrane</keyword>
<feature type="domain" description="Acyltransferase 3" evidence="2">
    <location>
        <begin position="15"/>
        <end position="357"/>
    </location>
</feature>
<feature type="transmembrane region" description="Helical" evidence="1">
    <location>
        <begin position="141"/>
        <end position="161"/>
    </location>
</feature>
<feature type="transmembrane region" description="Helical" evidence="1">
    <location>
        <begin position="335"/>
        <end position="360"/>
    </location>
</feature>
<feature type="transmembrane region" description="Helical" evidence="1">
    <location>
        <begin position="248"/>
        <end position="266"/>
    </location>
</feature>
<feature type="transmembrane region" description="Helical" evidence="1">
    <location>
        <begin position="58"/>
        <end position="76"/>
    </location>
</feature>
<gene>
    <name evidence="3" type="ORF">GCM10010178_17070</name>
</gene>
<keyword evidence="1" id="KW-0472">Membrane</keyword>
<feature type="transmembrane region" description="Helical" evidence="1">
    <location>
        <begin position="309"/>
        <end position="329"/>
    </location>
</feature>
<evidence type="ECO:0000256" key="1">
    <source>
        <dbReference type="SAM" id="Phobius"/>
    </source>
</evidence>
<dbReference type="PANTHER" id="PTHR23028">
    <property type="entry name" value="ACETYLTRANSFERASE"/>
    <property type="match status" value="1"/>
</dbReference>
<protein>
    <submittedName>
        <fullName evidence="3">Acyltransferase</fullName>
    </submittedName>
</protein>
<dbReference type="InterPro" id="IPR002656">
    <property type="entry name" value="Acyl_transf_3_dom"/>
</dbReference>
<dbReference type="InterPro" id="IPR050879">
    <property type="entry name" value="Acyltransferase_3"/>
</dbReference>
<keyword evidence="4" id="KW-1185">Reference proteome</keyword>
<organism evidence="3 4">
    <name type="scientific">Lentzea flava</name>
    <dbReference type="NCBI Taxonomy" id="103732"/>
    <lineage>
        <taxon>Bacteria</taxon>
        <taxon>Bacillati</taxon>
        <taxon>Actinomycetota</taxon>
        <taxon>Actinomycetes</taxon>
        <taxon>Pseudonocardiales</taxon>
        <taxon>Pseudonocardiaceae</taxon>
        <taxon>Lentzea</taxon>
    </lineage>
</organism>
<evidence type="ECO:0000313" key="3">
    <source>
        <dbReference type="EMBL" id="GGU25468.1"/>
    </source>
</evidence>